<dbReference type="InterPro" id="IPR002213">
    <property type="entry name" value="UDP_glucos_trans"/>
</dbReference>
<evidence type="ECO:0000256" key="2">
    <source>
        <dbReference type="ARBA" id="ARBA00009995"/>
    </source>
</evidence>
<keyword evidence="4 6" id="KW-0808">Transferase</keyword>
<dbReference type="Gene3D" id="3.40.50.2000">
    <property type="entry name" value="Glycogen Phosphorylase B"/>
    <property type="match status" value="2"/>
</dbReference>
<dbReference type="InterPro" id="IPR035595">
    <property type="entry name" value="UDP_glycos_trans_CS"/>
</dbReference>
<dbReference type="PANTHER" id="PTHR48049">
    <property type="entry name" value="GLYCOSYLTRANSFERASE"/>
    <property type="match status" value="1"/>
</dbReference>
<evidence type="ECO:0000256" key="1">
    <source>
        <dbReference type="ARBA" id="ARBA00004935"/>
    </source>
</evidence>
<comment type="pathway">
    <text evidence="1">Pigment biosynthesis; anthocyanin biosynthesis.</text>
</comment>
<dbReference type="EC" id="2.4.1.115" evidence="3"/>
<dbReference type="UniPathway" id="UPA00009"/>
<dbReference type="EMBL" id="JAAGAX010000017">
    <property type="protein sequence ID" value="KAF2286091.1"/>
    <property type="molecule type" value="Genomic_DNA"/>
</dbReference>
<name>A0A6A6KB37_HEVBR</name>
<dbReference type="AlphaFoldDB" id="A0A6A6KB37"/>
<comment type="similarity">
    <text evidence="2 6">Belongs to the UDP-glycosyltransferase family.</text>
</comment>
<evidence type="ECO:0000256" key="6">
    <source>
        <dbReference type="RuleBase" id="RU003718"/>
    </source>
</evidence>
<keyword evidence="8" id="KW-1185">Reference proteome</keyword>
<accession>A0A6A6KB37</accession>
<evidence type="ECO:0000256" key="4">
    <source>
        <dbReference type="ARBA" id="ARBA00022679"/>
    </source>
</evidence>
<evidence type="ECO:0000313" key="8">
    <source>
        <dbReference type="Proteomes" id="UP000467840"/>
    </source>
</evidence>
<dbReference type="InterPro" id="IPR050481">
    <property type="entry name" value="UDP-glycosyltransf_plant"/>
</dbReference>
<keyword evidence="6" id="KW-0328">Glycosyltransferase</keyword>
<comment type="caution">
    <text evidence="7">The sequence shown here is derived from an EMBL/GenBank/DDBJ whole genome shotgun (WGS) entry which is preliminary data.</text>
</comment>
<dbReference type="PANTHER" id="PTHR48049:SF91">
    <property type="entry name" value="UDP-GLYCOSYLTRANSFERASE 79B7-RELATED"/>
    <property type="match status" value="1"/>
</dbReference>
<gene>
    <name evidence="7" type="ORF">GH714_010275</name>
</gene>
<dbReference type="Pfam" id="PF00201">
    <property type="entry name" value="UDPGT"/>
    <property type="match status" value="1"/>
</dbReference>
<protein>
    <recommendedName>
        <fullName evidence="3">anthocyanidin 3-O-glucosyltransferase</fullName>
        <ecNumber evidence="3">2.4.1.115</ecNumber>
    </recommendedName>
</protein>
<dbReference type="Proteomes" id="UP000467840">
    <property type="component" value="Chromosome 3"/>
</dbReference>
<organism evidence="7 8">
    <name type="scientific">Hevea brasiliensis</name>
    <name type="common">Para rubber tree</name>
    <name type="synonym">Siphonia brasiliensis</name>
    <dbReference type="NCBI Taxonomy" id="3981"/>
    <lineage>
        <taxon>Eukaryota</taxon>
        <taxon>Viridiplantae</taxon>
        <taxon>Streptophyta</taxon>
        <taxon>Embryophyta</taxon>
        <taxon>Tracheophyta</taxon>
        <taxon>Spermatophyta</taxon>
        <taxon>Magnoliopsida</taxon>
        <taxon>eudicotyledons</taxon>
        <taxon>Gunneridae</taxon>
        <taxon>Pentapetalae</taxon>
        <taxon>rosids</taxon>
        <taxon>fabids</taxon>
        <taxon>Malpighiales</taxon>
        <taxon>Euphorbiaceae</taxon>
        <taxon>Crotonoideae</taxon>
        <taxon>Micrandreae</taxon>
        <taxon>Hevea</taxon>
    </lineage>
</organism>
<evidence type="ECO:0000256" key="3">
    <source>
        <dbReference type="ARBA" id="ARBA00012585"/>
    </source>
</evidence>
<reference evidence="7 8" key="1">
    <citation type="journal article" date="2020" name="Mol. Plant">
        <title>The Chromosome-Based Rubber Tree Genome Provides New Insights into Spurge Genome Evolution and Rubber Biosynthesis.</title>
        <authorList>
            <person name="Liu J."/>
            <person name="Shi C."/>
            <person name="Shi C.C."/>
            <person name="Li W."/>
            <person name="Zhang Q.J."/>
            <person name="Zhang Y."/>
            <person name="Li K."/>
            <person name="Lu H.F."/>
            <person name="Shi C."/>
            <person name="Zhu S.T."/>
            <person name="Xiao Z.Y."/>
            <person name="Nan H."/>
            <person name="Yue Y."/>
            <person name="Zhu X.G."/>
            <person name="Wu Y."/>
            <person name="Hong X.N."/>
            <person name="Fan G.Y."/>
            <person name="Tong Y."/>
            <person name="Zhang D."/>
            <person name="Mao C.L."/>
            <person name="Liu Y.L."/>
            <person name="Hao S.J."/>
            <person name="Liu W.Q."/>
            <person name="Lv M.Q."/>
            <person name="Zhang H.B."/>
            <person name="Liu Y."/>
            <person name="Hu-Tang G.R."/>
            <person name="Wang J.P."/>
            <person name="Wang J.H."/>
            <person name="Sun Y.H."/>
            <person name="Ni S.B."/>
            <person name="Chen W.B."/>
            <person name="Zhang X.C."/>
            <person name="Jiao Y.N."/>
            <person name="Eichler E.E."/>
            <person name="Li G.H."/>
            <person name="Liu X."/>
            <person name="Gao L.Z."/>
        </authorList>
    </citation>
    <scope>NUCLEOTIDE SEQUENCE [LARGE SCALE GENOMIC DNA]</scope>
    <source>
        <strain evidence="8">cv. GT1</strain>
        <tissue evidence="7">Leaf</tissue>
    </source>
</reference>
<proteinExistence type="inferred from homology"/>
<dbReference type="GO" id="GO:0009718">
    <property type="term" value="P:anthocyanin-containing compound biosynthetic process"/>
    <property type="evidence" value="ECO:0007669"/>
    <property type="project" value="UniProtKB-UniPathway"/>
</dbReference>
<dbReference type="CDD" id="cd03784">
    <property type="entry name" value="GT1_Gtf-like"/>
    <property type="match status" value="1"/>
</dbReference>
<dbReference type="GO" id="GO:0047213">
    <property type="term" value="F:anthocyanidin 3-O-glucosyltransferase activity"/>
    <property type="evidence" value="ECO:0007669"/>
    <property type="project" value="UniProtKB-EC"/>
</dbReference>
<dbReference type="SUPFAM" id="SSF53756">
    <property type="entry name" value="UDP-Glycosyltransferase/glycogen phosphorylase"/>
    <property type="match status" value="1"/>
</dbReference>
<sequence length="253" mass="28438">MMQTSAGYPSSTVVPRLDETAQAKVFSEEYGSGISFYERMTSSNKQSDAFAIRSCYEIEGPFIDYLSQQYDKPVLLKGPLLPEKPVSLLEENRLNGYPSLKLVPWCTVHWDPNRTRKESVSRTASWIRERIEGRGWASGCWVPQPQILEHPSVGCFVSHCGFGSMWESLLSKCQIVLVPHLGDQIVNTMLMVEELKVAIEVKKGENGWISKESLSNAIQSVMSSNSEVGVMVKSNHAKWNNPLQQRLARNVSQ</sequence>
<evidence type="ECO:0000256" key="5">
    <source>
        <dbReference type="ARBA" id="ARBA00047606"/>
    </source>
</evidence>
<dbReference type="PROSITE" id="PS00375">
    <property type="entry name" value="UDPGT"/>
    <property type="match status" value="1"/>
</dbReference>
<comment type="catalytic activity">
    <reaction evidence="5">
        <text>an anthocyanidin + UDP-alpha-D-glucose + H(+) = an anthocyanidin 3-O-beta-D-glucoside + UDP</text>
        <dbReference type="Rhea" id="RHEA:20093"/>
        <dbReference type="ChEBI" id="CHEBI:15378"/>
        <dbReference type="ChEBI" id="CHEBI:16307"/>
        <dbReference type="ChEBI" id="CHEBI:58223"/>
        <dbReference type="ChEBI" id="CHEBI:58885"/>
        <dbReference type="ChEBI" id="CHEBI:143576"/>
        <dbReference type="EC" id="2.4.1.115"/>
    </reaction>
</comment>
<evidence type="ECO:0000313" key="7">
    <source>
        <dbReference type="EMBL" id="KAF2286091.1"/>
    </source>
</evidence>